<dbReference type="EMBL" id="AZBU02000001">
    <property type="protein sequence ID" value="TMS33297.1"/>
    <property type="molecule type" value="Genomic_DNA"/>
</dbReference>
<reference evidence="1 2" key="1">
    <citation type="journal article" date="2015" name="Genome Biol.">
        <title>Comparative genomics of Steinernema reveals deeply conserved gene regulatory networks.</title>
        <authorList>
            <person name="Dillman A.R."/>
            <person name="Macchietto M."/>
            <person name="Porter C.F."/>
            <person name="Rogers A."/>
            <person name="Williams B."/>
            <person name="Antoshechkin I."/>
            <person name="Lee M.M."/>
            <person name="Goodwin Z."/>
            <person name="Lu X."/>
            <person name="Lewis E.E."/>
            <person name="Goodrich-Blair H."/>
            <person name="Stock S.P."/>
            <person name="Adams B.J."/>
            <person name="Sternberg P.W."/>
            <person name="Mortazavi A."/>
        </authorList>
    </citation>
    <scope>NUCLEOTIDE SEQUENCE [LARGE SCALE GENOMIC DNA]</scope>
    <source>
        <strain evidence="1 2">ALL</strain>
    </source>
</reference>
<evidence type="ECO:0000313" key="2">
    <source>
        <dbReference type="Proteomes" id="UP000298663"/>
    </source>
</evidence>
<name>A0A4U8UMH3_STECR</name>
<dbReference type="AlphaFoldDB" id="A0A4U8UMH3"/>
<dbReference type="Proteomes" id="UP000298663">
    <property type="component" value="Chromosome X"/>
</dbReference>
<protein>
    <submittedName>
        <fullName evidence="1">Uncharacterized protein</fullName>
    </submittedName>
</protein>
<sequence length="91" mass="10241">MFSQSAGRSISRLLQSASASFTFVYPLISLKRSYTDERGAISPDKLRKSATNHRRELQTHSDFANECDPIPIRKIRSGKPDPIGHLLTRIV</sequence>
<gene>
    <name evidence="1" type="ORF">L596_001056</name>
</gene>
<proteinExistence type="predicted"/>
<reference evidence="1 2" key="2">
    <citation type="journal article" date="2019" name="G3 (Bethesda)">
        <title>Hybrid Assembly of the Genome of the Entomopathogenic Nematode Steinernema carpocapsae Identifies the X-Chromosome.</title>
        <authorList>
            <person name="Serra L."/>
            <person name="Macchietto M."/>
            <person name="Macias-Munoz A."/>
            <person name="McGill C.J."/>
            <person name="Rodriguez I.M."/>
            <person name="Rodriguez B."/>
            <person name="Murad R."/>
            <person name="Mortazavi A."/>
        </authorList>
    </citation>
    <scope>NUCLEOTIDE SEQUENCE [LARGE SCALE GENOMIC DNA]</scope>
    <source>
        <strain evidence="1 2">ALL</strain>
    </source>
</reference>
<evidence type="ECO:0000313" key="1">
    <source>
        <dbReference type="EMBL" id="TMS33297.1"/>
    </source>
</evidence>
<keyword evidence="2" id="KW-1185">Reference proteome</keyword>
<comment type="caution">
    <text evidence="1">The sequence shown here is derived from an EMBL/GenBank/DDBJ whole genome shotgun (WGS) entry which is preliminary data.</text>
</comment>
<accession>A0A4U8UMH3</accession>
<dbReference type="EMBL" id="CM016762">
    <property type="protein sequence ID" value="TMS33297.1"/>
    <property type="molecule type" value="Genomic_DNA"/>
</dbReference>
<organism evidence="1 2">
    <name type="scientific">Steinernema carpocapsae</name>
    <name type="common">Entomopathogenic nematode</name>
    <dbReference type="NCBI Taxonomy" id="34508"/>
    <lineage>
        <taxon>Eukaryota</taxon>
        <taxon>Metazoa</taxon>
        <taxon>Ecdysozoa</taxon>
        <taxon>Nematoda</taxon>
        <taxon>Chromadorea</taxon>
        <taxon>Rhabditida</taxon>
        <taxon>Tylenchina</taxon>
        <taxon>Panagrolaimomorpha</taxon>
        <taxon>Strongyloidoidea</taxon>
        <taxon>Steinernematidae</taxon>
        <taxon>Steinernema</taxon>
    </lineage>
</organism>